<dbReference type="SUPFAM" id="SSF51182">
    <property type="entry name" value="RmlC-like cupins"/>
    <property type="match status" value="1"/>
</dbReference>
<sequence>MSSSALSSSALSSSAPSGASPAPSPSPPGGRAVGRTDPCRIVELPEYTDPRGTLTVVECGSEIDFDIKRAYHIRDVPDGRRRGAHGHRRLRQLIIAVHGSFEVIVDDGFERDRFLLDDPGRGLYVGPMIWRDMVGFAPGTVGLWLVSEPYDEAEYYRDYDAFLHDARAAS</sequence>
<proteinExistence type="predicted"/>
<reference evidence="4" key="1">
    <citation type="journal article" date="2019" name="Int. J. Syst. Evol. Microbiol.">
        <title>The Global Catalogue of Microorganisms (GCM) 10K type strain sequencing project: providing services to taxonomists for standard genome sequencing and annotation.</title>
        <authorList>
            <consortium name="The Broad Institute Genomics Platform"/>
            <consortium name="The Broad Institute Genome Sequencing Center for Infectious Disease"/>
            <person name="Wu L."/>
            <person name="Ma J."/>
        </authorList>
    </citation>
    <scope>NUCLEOTIDE SEQUENCE [LARGE SCALE GENOMIC DNA]</scope>
    <source>
        <strain evidence="4">JCM 31202</strain>
    </source>
</reference>
<accession>A0ABW3EY97</accession>
<feature type="compositionally biased region" description="Low complexity" evidence="1">
    <location>
        <begin position="1"/>
        <end position="21"/>
    </location>
</feature>
<organism evidence="3 4">
    <name type="scientific">Actinomadura sediminis</name>
    <dbReference type="NCBI Taxonomy" id="1038904"/>
    <lineage>
        <taxon>Bacteria</taxon>
        <taxon>Bacillati</taxon>
        <taxon>Actinomycetota</taxon>
        <taxon>Actinomycetes</taxon>
        <taxon>Streptosporangiales</taxon>
        <taxon>Thermomonosporaceae</taxon>
        <taxon>Actinomadura</taxon>
    </lineage>
</organism>
<feature type="region of interest" description="Disordered" evidence="1">
    <location>
        <begin position="1"/>
        <end position="36"/>
    </location>
</feature>
<dbReference type="Pfam" id="PF05523">
    <property type="entry name" value="FdtA"/>
    <property type="match status" value="1"/>
</dbReference>
<dbReference type="Proteomes" id="UP001596972">
    <property type="component" value="Unassembled WGS sequence"/>
</dbReference>
<evidence type="ECO:0000256" key="1">
    <source>
        <dbReference type="SAM" id="MobiDB-lite"/>
    </source>
</evidence>
<evidence type="ECO:0000313" key="3">
    <source>
        <dbReference type="EMBL" id="MFD0904806.1"/>
    </source>
</evidence>
<dbReference type="EMBL" id="JBHTJA010000100">
    <property type="protein sequence ID" value="MFD0904806.1"/>
    <property type="molecule type" value="Genomic_DNA"/>
</dbReference>
<dbReference type="RefSeq" id="WP_378305047.1">
    <property type="nucleotide sequence ID" value="NZ_JBHTJA010000100.1"/>
</dbReference>
<evidence type="ECO:0000259" key="2">
    <source>
        <dbReference type="Pfam" id="PF05523"/>
    </source>
</evidence>
<dbReference type="CDD" id="cd20292">
    <property type="entry name" value="cupin_QdtA-like"/>
    <property type="match status" value="1"/>
</dbReference>
<name>A0ABW3EY97_9ACTN</name>
<feature type="domain" description="Sugar 3,4-ketoisomerase QdtA cupin" evidence="2">
    <location>
        <begin position="39"/>
        <end position="164"/>
    </location>
</feature>
<dbReference type="InterPro" id="IPR014710">
    <property type="entry name" value="RmlC-like_jellyroll"/>
</dbReference>
<comment type="caution">
    <text evidence="3">The sequence shown here is derived from an EMBL/GenBank/DDBJ whole genome shotgun (WGS) entry which is preliminary data.</text>
</comment>
<dbReference type="InterPro" id="IPR008894">
    <property type="entry name" value="QdtA_cupin_dom"/>
</dbReference>
<keyword evidence="4" id="KW-1185">Reference proteome</keyword>
<dbReference type="Gene3D" id="2.60.120.10">
    <property type="entry name" value="Jelly Rolls"/>
    <property type="match status" value="1"/>
</dbReference>
<evidence type="ECO:0000313" key="4">
    <source>
        <dbReference type="Proteomes" id="UP001596972"/>
    </source>
</evidence>
<protein>
    <submittedName>
        <fullName evidence="3">FdtA/QdtA family cupin domain-containing protein</fullName>
    </submittedName>
</protein>
<gene>
    <name evidence="3" type="ORF">ACFQ11_30800</name>
</gene>
<dbReference type="InterPro" id="IPR011051">
    <property type="entry name" value="RmlC_Cupin_sf"/>
</dbReference>